<feature type="domain" description="SF3 helicase" evidence="11">
    <location>
        <begin position="466"/>
        <end position="640"/>
    </location>
</feature>
<dbReference type="Pfam" id="PF00910">
    <property type="entry name" value="RNA_helicase"/>
    <property type="match status" value="1"/>
</dbReference>
<dbReference type="GO" id="GO:0003968">
    <property type="term" value="F:RNA-directed RNA polymerase activity"/>
    <property type="evidence" value="ECO:0007669"/>
    <property type="project" value="UniProtKB-KW"/>
</dbReference>
<evidence type="ECO:0000256" key="9">
    <source>
        <dbReference type="ARBA" id="ARBA00022953"/>
    </source>
</evidence>
<dbReference type="PROSITE" id="PS51218">
    <property type="entry name" value="SF3_HELICASE_2"/>
    <property type="match status" value="1"/>
</dbReference>
<keyword evidence="8" id="KW-0067">ATP-binding</keyword>
<dbReference type="InterPro" id="IPR009003">
    <property type="entry name" value="Peptidase_S1_PA"/>
</dbReference>
<dbReference type="GO" id="GO:0039694">
    <property type="term" value="P:viral RNA genome replication"/>
    <property type="evidence" value="ECO:0007669"/>
    <property type="project" value="InterPro"/>
</dbReference>
<evidence type="ECO:0000259" key="11">
    <source>
        <dbReference type="PROSITE" id="PS51218"/>
    </source>
</evidence>
<reference evidence="12" key="2">
    <citation type="submission" date="2018-02" db="EMBL/GenBank/DDBJ databases">
        <authorList>
            <person name="Anderson D."/>
            <person name="Durr P."/>
        </authorList>
    </citation>
    <scope>NUCLEOTIDE SEQUENCE</scope>
    <source>
        <strain evidence="12">VN1-22</strain>
    </source>
</reference>
<dbReference type="InterPro" id="IPR043502">
    <property type="entry name" value="DNA/RNA_pol_sf"/>
</dbReference>
<dbReference type="Pfam" id="PF00680">
    <property type="entry name" value="RdRP_1"/>
    <property type="match status" value="1"/>
</dbReference>
<organism evidence="12">
    <name type="scientific">Robinvale bee virus 8</name>
    <dbReference type="NCBI Taxonomy" id="2201319"/>
    <lineage>
        <taxon>Viruses</taxon>
        <taxon>Riboviria</taxon>
        <taxon>Orthornavirae</taxon>
        <taxon>Pisuviricota</taxon>
        <taxon>Pisoniviricetes</taxon>
        <taxon>Picornavirales</taxon>
    </lineage>
</organism>
<accession>A0A2U8JQ99</accession>
<dbReference type="GO" id="GO:0006508">
    <property type="term" value="P:proteolysis"/>
    <property type="evidence" value="ECO:0007669"/>
    <property type="project" value="UniProtKB-KW"/>
</dbReference>
<keyword evidence="3" id="KW-0808">Transferase</keyword>
<evidence type="ECO:0000256" key="5">
    <source>
        <dbReference type="ARBA" id="ARBA00022741"/>
    </source>
</evidence>
<evidence type="ECO:0000313" key="12">
    <source>
        <dbReference type="EMBL" id="AWK77875.1"/>
    </source>
</evidence>
<dbReference type="PROSITE" id="PS50507">
    <property type="entry name" value="RDRP_SSRNA_POS"/>
    <property type="match status" value="1"/>
</dbReference>
<evidence type="ECO:0000259" key="10">
    <source>
        <dbReference type="PROSITE" id="PS50507"/>
    </source>
</evidence>
<sequence>MPHPNTRTRYTNTDIPLFTMIRNDCDPESNTFYLCDDVRHHVVAMIGERPYVLHVRETPDVFQQLDTILGVDAYWVTYRSRPVRKTVPWTEYNVHRNSHVVVHPRLRGGMHAVRIKVHENYFGKSGAIDVSKLVKPAVRPLFLQNLGAKTTLPWITPFSVRAKQYALLDEYLQRPRYTVSDSVGDASCMQKGDLHKQFGMQSRWLKLLRRNKTAELQAVDFDPKAFLDKYTDKDVVSFVEDVTLLCLQLLRAQSNVDRALAITVFIKLRTGTSLVAGVATVITDIASDLFTPQLQSADDALQTVTDLRSLIGQWESLQHSALVQQITRVYKYAVALGVFALVGVKIDEKVAYLCKKELASPLMGVNFMTTVLDTIALFIQRTLLYAKTGKWETFVHGPKSFAAWFDACQKVKREFQFRGDLEAQGTNYHKFVGDLRQCVEEGRSILKYGNQTAGMEMMGIKKLLNEMQMMQAELSTFREAQKSRRPPFGLLVYGKTCVGKSTFTSMLYQFAGKFWDLPTSDEYRYTRNTCDDFWSGWDSMKWFLLLDDIAFGDPNSKIVDNSLTEVIQIMNDVPLVPNQASLEDKGRNPLRARMVVATTNTRHLNAHAYFACPIAVQRRFPFVLVVSPKGKYARDDDPEMIDPVKLPPIVDEWPNFWNIRVERVVAAGDSQAQYEEVQTFTETDRFFEWLGETMRLFESVQTRAGAGILAMQDFDMCRSCCLLKHKCVCEMVKDYGLQAKEYQVAAGYSVGDKFDRMIEADGRVWYYEFEPHTSGECNYIMTTTVSVGQTVERKFSAPVIVVAKAVAKVQSSDIDMADILGEVLRIQGRKATSRAVRAVHWCADMYLRAYVHSSFVRRISNGVMEWSIARKLLLKGFRWYTAERVDYYTWLADTLDACYINRRWKMVLGGLVATTALITTYGLYKSMAAKVPEVQGLRQSVSDEHFAKTERVNVWKRDDYQTSSIDRSEMSASFANLTFDQVAAVVERNTARVKVSNGIMAREGNAFSPCGHLWMTNNHTLFDEGDLEITLSVMPHVQGASTNVVFKLRQVDILRMVDKDLAFFEVHSWETKRDLRGLIRSPTLRGAYTATYVTRTKGLATKLRRVKCTIQEVKEVPELKTSLHTWTGWCDEPTVVGDCGSPLFVHQPVMAVVGIHTLGNQHGSVWATEIDSEVVAIAVKHFDMPVVQCSAPEIGAPSRPKLLVDLRQRSPLRWLEEGSLNVYGSYAGQAVTSRSKVRPTLLGRKIIEEREWKVDFVAPELRDYRPWRHALVDSTQKKYGSLSGSTMKAIAQAYADDVLDSLPEGVLSMLEPLSDKATINGIDGVRFIDKMNFKSSMGEPYNKTKKAYLSGVEGDMKFDPEVTARIERIKSMYARNQRACPVFSGKLKDEPRATKKVAEGKVRVFTAAPADWSFVVRQFLLPVVKLMQENPFVFEASPGCTVQSLEWQSYYNFLTHFGFDRMVAGDYGKFDKKMEALIILLSFRVLRILCQRAGWCEEQLCVIDCIAEDTAYAFVNFDGDLVEFFGSNPSGHPLTVIINCIANALYMRFAFVTLCPFGGTVYEKARRFKEFVRLLTYGDDNTMGVSRDAEWFNHTAIQSAMADIGVEYTMADKESHSRPFIHISEISYLKRSWRWDEDVGAVVAPLETGSIEKMLTICNPSGNESPELHMASVMSSALNEWFWHGRTKFEEEREWLWSLAQRHDLVKELEYKGFPTWDQLNERFWKASTDVVGAELGCEAEHPRSVLPN</sequence>
<evidence type="ECO:0000256" key="6">
    <source>
        <dbReference type="ARBA" id="ARBA00022801"/>
    </source>
</evidence>
<dbReference type="GO" id="GO:0008234">
    <property type="term" value="F:cysteine-type peptidase activity"/>
    <property type="evidence" value="ECO:0007669"/>
    <property type="project" value="UniProtKB-KW"/>
</dbReference>
<dbReference type="InterPro" id="IPR000605">
    <property type="entry name" value="Helicase_SF3_ssDNA/RNA_vir"/>
</dbReference>
<dbReference type="SUPFAM" id="SSF56672">
    <property type="entry name" value="DNA/RNA polymerases"/>
    <property type="match status" value="1"/>
</dbReference>
<dbReference type="InterPro" id="IPR007094">
    <property type="entry name" value="RNA-dir_pol_PSvirus"/>
</dbReference>
<protein>
    <submittedName>
        <fullName evidence="12">Nonstructural polyprotein</fullName>
    </submittedName>
</protein>
<keyword evidence="2" id="KW-0645">Protease</keyword>
<dbReference type="InterPro" id="IPR027417">
    <property type="entry name" value="P-loop_NTPase"/>
</dbReference>
<proteinExistence type="predicted"/>
<dbReference type="GO" id="GO:0003723">
    <property type="term" value="F:RNA binding"/>
    <property type="evidence" value="ECO:0007669"/>
    <property type="project" value="InterPro"/>
</dbReference>
<feature type="domain" description="RdRp catalytic" evidence="10">
    <location>
        <begin position="1460"/>
        <end position="1593"/>
    </location>
</feature>
<dbReference type="InterPro" id="IPR001205">
    <property type="entry name" value="RNA-dir_pol_C"/>
</dbReference>
<dbReference type="SUPFAM" id="SSF50494">
    <property type="entry name" value="Trypsin-like serine proteases"/>
    <property type="match status" value="1"/>
</dbReference>
<evidence type="ECO:0000256" key="3">
    <source>
        <dbReference type="ARBA" id="ARBA00022679"/>
    </source>
</evidence>
<keyword evidence="9" id="KW-0693">Viral RNA replication</keyword>
<dbReference type="SUPFAM" id="SSF52540">
    <property type="entry name" value="P-loop containing nucleoside triphosphate hydrolases"/>
    <property type="match status" value="1"/>
</dbReference>
<dbReference type="GO" id="GO:0005524">
    <property type="term" value="F:ATP binding"/>
    <property type="evidence" value="ECO:0007669"/>
    <property type="project" value="UniProtKB-KW"/>
</dbReference>
<dbReference type="CDD" id="cd23195">
    <property type="entry name" value="Marnaviridae_RdRp"/>
    <property type="match status" value="1"/>
</dbReference>
<keyword evidence="5" id="KW-0547">Nucleotide-binding</keyword>
<name>A0A2U8JQ99_9VIRU</name>
<evidence type="ECO:0000256" key="4">
    <source>
        <dbReference type="ARBA" id="ARBA00022695"/>
    </source>
</evidence>
<dbReference type="GO" id="GO:0003724">
    <property type="term" value="F:RNA helicase activity"/>
    <property type="evidence" value="ECO:0007669"/>
    <property type="project" value="InterPro"/>
</dbReference>
<evidence type="ECO:0000256" key="8">
    <source>
        <dbReference type="ARBA" id="ARBA00022840"/>
    </source>
</evidence>
<dbReference type="EMBL" id="MG995716">
    <property type="protein sequence ID" value="AWK77875.1"/>
    <property type="molecule type" value="Genomic_RNA"/>
</dbReference>
<dbReference type="Gene3D" id="3.30.70.270">
    <property type="match status" value="1"/>
</dbReference>
<evidence type="ECO:0000256" key="1">
    <source>
        <dbReference type="ARBA" id="ARBA00022484"/>
    </source>
</evidence>
<reference evidence="12" key="1">
    <citation type="journal article" date="2018" name="J. Gen. Virol.">
        <title>Metagenomic analysis of Varroa-free Australian honey bees (Apis mellifera) shows a diverse Picornavirales virome.</title>
        <authorList>
            <person name="Roberts J.M."/>
            <person name="Anderson D.L."/>
            <person name="Durr P.A."/>
        </authorList>
    </citation>
    <scope>NUCLEOTIDE SEQUENCE</scope>
    <source>
        <strain evidence="12">VN1-22</strain>
    </source>
</reference>
<dbReference type="InterPro" id="IPR014759">
    <property type="entry name" value="Helicase_SF3_ssRNA_vir"/>
</dbReference>
<evidence type="ECO:0000256" key="2">
    <source>
        <dbReference type="ARBA" id="ARBA00022670"/>
    </source>
</evidence>
<keyword evidence="7" id="KW-0788">Thiol protease</keyword>
<evidence type="ECO:0000256" key="7">
    <source>
        <dbReference type="ARBA" id="ARBA00022807"/>
    </source>
</evidence>
<dbReference type="GO" id="GO:0006351">
    <property type="term" value="P:DNA-templated transcription"/>
    <property type="evidence" value="ECO:0007669"/>
    <property type="project" value="InterPro"/>
</dbReference>
<keyword evidence="4" id="KW-0548">Nucleotidyltransferase</keyword>
<dbReference type="InterPro" id="IPR043128">
    <property type="entry name" value="Rev_trsase/Diguanyl_cyclase"/>
</dbReference>
<keyword evidence="1" id="KW-0696">RNA-directed RNA polymerase</keyword>
<keyword evidence="6" id="KW-0378">Hydrolase</keyword>